<sequence>MAWEASPSSPCSRPGSPSRSLPSAPPHCSPPASPSPSSAPNGRAERVRTRPCRRPRPEGRARRGRLGRRDRRGRRLALKLTNHFYILAKVDNDWPVVTPRSAV</sequence>
<evidence type="ECO:0000256" key="1">
    <source>
        <dbReference type="SAM" id="MobiDB-lite"/>
    </source>
</evidence>
<feature type="compositionally biased region" description="Pro residues" evidence="1">
    <location>
        <begin position="23"/>
        <end position="34"/>
    </location>
</feature>
<evidence type="ECO:0000313" key="2">
    <source>
        <dbReference type="EMBL" id="CAG7645410.1"/>
    </source>
</evidence>
<reference evidence="2" key="1">
    <citation type="submission" date="2021-06" db="EMBL/GenBank/DDBJ databases">
        <authorList>
            <person name="Arsene-Ploetze F."/>
        </authorList>
    </citation>
    <scope>NUCLEOTIDE SEQUENCE</scope>
    <source>
        <strain evidence="2">SBRY1</strain>
    </source>
</reference>
<feature type="region of interest" description="Disordered" evidence="1">
    <location>
        <begin position="1"/>
        <end position="74"/>
    </location>
</feature>
<dbReference type="Proteomes" id="UP001153328">
    <property type="component" value="Unassembled WGS sequence"/>
</dbReference>
<keyword evidence="3" id="KW-1185">Reference proteome</keyword>
<feature type="compositionally biased region" description="Basic residues" evidence="1">
    <location>
        <begin position="62"/>
        <end position="74"/>
    </location>
</feature>
<dbReference type="AlphaFoldDB" id="A0A9W4H2B8"/>
<evidence type="ECO:0000313" key="3">
    <source>
        <dbReference type="Proteomes" id="UP001153328"/>
    </source>
</evidence>
<feature type="compositionally biased region" description="Low complexity" evidence="1">
    <location>
        <begin position="1"/>
        <end position="22"/>
    </location>
</feature>
<dbReference type="EMBL" id="CAJVAX010000018">
    <property type="protein sequence ID" value="CAG7645410.1"/>
    <property type="molecule type" value="Genomic_DNA"/>
</dbReference>
<proteinExistence type="predicted"/>
<protein>
    <submittedName>
        <fullName evidence="2">Uncharacterized protein</fullName>
    </submittedName>
</protein>
<gene>
    <name evidence="2" type="ORF">SBRY_40150</name>
</gene>
<accession>A0A9W4H2B8</accession>
<comment type="caution">
    <text evidence="2">The sequence shown here is derived from an EMBL/GenBank/DDBJ whole genome shotgun (WGS) entry which is preliminary data.</text>
</comment>
<organism evidence="2 3">
    <name type="scientific">Actinacidiphila bryophytorum</name>
    <dbReference type="NCBI Taxonomy" id="1436133"/>
    <lineage>
        <taxon>Bacteria</taxon>
        <taxon>Bacillati</taxon>
        <taxon>Actinomycetota</taxon>
        <taxon>Actinomycetes</taxon>
        <taxon>Kitasatosporales</taxon>
        <taxon>Streptomycetaceae</taxon>
        <taxon>Actinacidiphila</taxon>
    </lineage>
</organism>
<name>A0A9W4H2B8_9ACTN</name>